<evidence type="ECO:0000259" key="3">
    <source>
        <dbReference type="PROSITE" id="PS51186"/>
    </source>
</evidence>
<gene>
    <name evidence="4" type="ORF">WAX78_04170</name>
</gene>
<keyword evidence="5" id="KW-1185">Reference proteome</keyword>
<dbReference type="InterPro" id="IPR016181">
    <property type="entry name" value="Acyl_CoA_acyltransferase"/>
</dbReference>
<evidence type="ECO:0000313" key="4">
    <source>
        <dbReference type="EMBL" id="MEI4828647.1"/>
    </source>
</evidence>
<evidence type="ECO:0000256" key="1">
    <source>
        <dbReference type="ARBA" id="ARBA00022679"/>
    </source>
</evidence>
<dbReference type="EMBL" id="JBAWSV010000001">
    <property type="protein sequence ID" value="MEI4828647.1"/>
    <property type="molecule type" value="Genomic_DNA"/>
</dbReference>
<dbReference type="Pfam" id="PF00583">
    <property type="entry name" value="Acetyltransf_1"/>
    <property type="match status" value="1"/>
</dbReference>
<evidence type="ECO:0000256" key="2">
    <source>
        <dbReference type="ARBA" id="ARBA00023315"/>
    </source>
</evidence>
<reference evidence="4 5" key="1">
    <citation type="submission" date="2024-01" db="EMBL/GenBank/DDBJ databases">
        <title>Seven novel Bacillus-like species.</title>
        <authorList>
            <person name="Liu G."/>
        </authorList>
    </citation>
    <scope>NUCLEOTIDE SEQUENCE [LARGE SCALE GENOMIC DNA]</scope>
    <source>
        <strain evidence="4 5">FJAT-53711</strain>
    </source>
</reference>
<keyword evidence="1" id="KW-0808">Transferase</keyword>
<dbReference type="PROSITE" id="PS51186">
    <property type="entry name" value="GNAT"/>
    <property type="match status" value="1"/>
</dbReference>
<sequence length="164" mass="18420">MEIEEVKRIDEDIEGLSELLRVVVDDGASIGFLPPMKQEEAIKYWETVLSPEIILFIARINNEVAGSVQLHLSTKQNGSHRAEIGKLMTHPKFRRDGIGRALMQKAEERANQENKSLLVLDTREGDPSNKLYASLGFVEAGKIPCYAESANGELHTTVFYYKCI</sequence>
<protein>
    <submittedName>
        <fullName evidence="4">GNAT family N-acetyltransferase</fullName>
    </submittedName>
</protein>
<dbReference type="InterPro" id="IPR000182">
    <property type="entry name" value="GNAT_dom"/>
</dbReference>
<dbReference type="CDD" id="cd04301">
    <property type="entry name" value="NAT_SF"/>
    <property type="match status" value="1"/>
</dbReference>
<dbReference type="RefSeq" id="WP_336481361.1">
    <property type="nucleotide sequence ID" value="NZ_JBAWSV010000001.1"/>
</dbReference>
<organism evidence="4 5">
    <name type="scientific">Bacillus yunxiaonensis</name>
    <dbReference type="NCBI Taxonomy" id="3127665"/>
    <lineage>
        <taxon>Bacteria</taxon>
        <taxon>Bacillati</taxon>
        <taxon>Bacillota</taxon>
        <taxon>Bacilli</taxon>
        <taxon>Bacillales</taxon>
        <taxon>Bacillaceae</taxon>
        <taxon>Bacillus</taxon>
    </lineage>
</organism>
<dbReference type="Gene3D" id="3.40.630.30">
    <property type="match status" value="1"/>
</dbReference>
<dbReference type="InterPro" id="IPR050832">
    <property type="entry name" value="Bact_Acetyltransf"/>
</dbReference>
<comment type="caution">
    <text evidence="4">The sequence shown here is derived from an EMBL/GenBank/DDBJ whole genome shotgun (WGS) entry which is preliminary data.</text>
</comment>
<evidence type="ECO:0000313" key="5">
    <source>
        <dbReference type="Proteomes" id="UP001367922"/>
    </source>
</evidence>
<dbReference type="Proteomes" id="UP001367922">
    <property type="component" value="Unassembled WGS sequence"/>
</dbReference>
<dbReference type="SUPFAM" id="SSF55729">
    <property type="entry name" value="Acyl-CoA N-acyltransferases (Nat)"/>
    <property type="match status" value="1"/>
</dbReference>
<keyword evidence="2" id="KW-0012">Acyltransferase</keyword>
<proteinExistence type="predicted"/>
<feature type="domain" description="N-acetyltransferase" evidence="3">
    <location>
        <begin position="1"/>
        <end position="164"/>
    </location>
</feature>
<name>A0ABU8FRM6_9BACI</name>
<dbReference type="PANTHER" id="PTHR43877">
    <property type="entry name" value="AMINOALKYLPHOSPHONATE N-ACETYLTRANSFERASE-RELATED-RELATED"/>
    <property type="match status" value="1"/>
</dbReference>
<accession>A0ABU8FRM6</accession>